<feature type="compositionally biased region" description="Pro residues" evidence="1">
    <location>
        <begin position="38"/>
        <end position="51"/>
    </location>
</feature>
<evidence type="ECO:0000256" key="2">
    <source>
        <dbReference type="SAM" id="SignalP"/>
    </source>
</evidence>
<dbReference type="OrthoDB" id="3586357at2"/>
<protein>
    <submittedName>
        <fullName evidence="3">Subtilisin-like serine protease</fullName>
    </submittedName>
</protein>
<feature type="chain" id="PRO_5003076110" evidence="2">
    <location>
        <begin position="40"/>
        <end position="839"/>
    </location>
</feature>
<gene>
    <name evidence="3" type="ORF">SCLAV_p1364</name>
</gene>
<keyword evidence="2" id="KW-0732">Signal</keyword>
<dbReference type="GO" id="GO:0006508">
    <property type="term" value="P:proteolysis"/>
    <property type="evidence" value="ECO:0007669"/>
    <property type="project" value="UniProtKB-KW"/>
</dbReference>
<sequence>MRSAARWTRTRHRHIRLPGAIGLAVATAFSLGAAPPQGAAPPDPVSAPAPAPAAARPAGEQPRAVTLITGDRVLLTGAGRSPAGVERAPGRTGVRFSSYRVDGHQYVVPEDARHLLRAGRVDRRLFDVTALLGAGYHDRGADLPLTVDGERRGLPAAQRAAFWKDLAGRSRAAVPRTARAQGPAEDADGPLVLLADGASADLGSPAAEVRADRGADAPGRTRAAADSSTLTVRHLDRDGTPAADSETMVVGLDAPVRHFLHDDDGTAQARLPRGRYLLVGDIVDRAGNWHRVVRPLLDLTGDTVVTVDARTTRPVTTAVARPGARPAAVDLGIERHHGDRVISVSLGSAAFGRLYTAQLGPSVPAAAMTSGISSTWGAPGPAGDFSDTPYSYHLLDTRPGGFFTGFERRVRDAELARLEASHLTQTTGRRGVKGFFGKAPGFAAVSGTMLPVTLPSRVTHYLDTRDTEWSGAFGEQITGADGFGQYATAMGSDYRAYRAGQRTTERWNAAVFAPFLFRPDHAGRKGDTMWVGVPLFTDQDDHRAGSLTDSESIRLYRDGRLVGVSGGGQLTTRVPPGPGRFRIESSASRPSWFRLSDRVKSVWTFSSDTTPGAGAPLPLWAVRYFPRVDAHNNLVPEPGRAASRTFSLPLSAEPHPGADTGAVRSLRLNVSTDGGATWRPAPVVPDGSGGWRATVPRPHGAQGLSLRARLTDERGNTLEQTTHNALRAGGTAPPDPGTGPAEPSRTCTNAPATPHLSHSGFRILSSARNDCSTPTTFWLLRYDADRSEWHTITENVIHAGATADAEWPCRGSGTHTYRAVQFDPNMMFTKASPAVSIRC</sequence>
<evidence type="ECO:0000313" key="4">
    <source>
        <dbReference type="Proteomes" id="UP000002357"/>
    </source>
</evidence>
<keyword evidence="4" id="KW-1185">Reference proteome</keyword>
<evidence type="ECO:0000256" key="1">
    <source>
        <dbReference type="SAM" id="MobiDB-lite"/>
    </source>
</evidence>
<dbReference type="Proteomes" id="UP000002357">
    <property type="component" value="Plasmid pSCL4"/>
</dbReference>
<feature type="region of interest" description="Disordered" evidence="1">
    <location>
        <begin position="34"/>
        <end position="61"/>
    </location>
</feature>
<dbReference type="GeneID" id="93734433"/>
<proteinExistence type="predicted"/>
<name>D5SLQ5_STRCL</name>
<reference evidence="3 4" key="1">
    <citation type="journal article" date="2010" name="Genome Biol. Evol.">
        <title>The sequence of a 1.8-mb bacterial linear plasmid reveals a rich evolutionary reservoir of secondary metabolic pathways.</title>
        <authorList>
            <person name="Medema M.H."/>
            <person name="Trefzer A."/>
            <person name="Kovalchuk A."/>
            <person name="van den Berg M."/>
            <person name="Mueller U."/>
            <person name="Heijne W."/>
            <person name="Wu L."/>
            <person name="Alam M.T."/>
            <person name="Ronning C.M."/>
            <person name="Nierman W.C."/>
            <person name="Bovenberg R.A.L."/>
            <person name="Breitling R."/>
            <person name="Takano E."/>
        </authorList>
    </citation>
    <scope>NUCLEOTIDE SEQUENCE [LARGE SCALE GENOMIC DNA]</scope>
    <source>
        <strain evidence="4">ATCC 27064 / DSM 738 / JCM 4710 / NBRC 13307 / NCIMB 12785 / NRRL 3585 / VKM Ac-602</strain>
        <plasmid evidence="3">pSCL4</plasmid>
    </source>
</reference>
<feature type="region of interest" description="Disordered" evidence="1">
    <location>
        <begin position="722"/>
        <end position="750"/>
    </location>
</feature>
<feature type="signal peptide" evidence="2">
    <location>
        <begin position="1"/>
        <end position="39"/>
    </location>
</feature>
<keyword evidence="3" id="KW-0614">Plasmid</keyword>
<keyword evidence="3" id="KW-0378">Hydrolase</keyword>
<accession>D5SLQ5</accession>
<evidence type="ECO:0000313" key="3">
    <source>
        <dbReference type="EMBL" id="EFG04848.2"/>
    </source>
</evidence>
<dbReference type="AlphaFoldDB" id="D5SLQ5"/>
<dbReference type="eggNOG" id="COG1404">
    <property type="taxonomic scope" value="Bacteria"/>
</dbReference>
<dbReference type="RefSeq" id="WP_003963656.1">
    <property type="nucleotide sequence ID" value="NZ_CM000914.1"/>
</dbReference>
<organism evidence="3 4">
    <name type="scientific">Streptomyces clavuligerus</name>
    <dbReference type="NCBI Taxonomy" id="1901"/>
    <lineage>
        <taxon>Bacteria</taxon>
        <taxon>Bacillati</taxon>
        <taxon>Actinomycetota</taxon>
        <taxon>Actinomycetes</taxon>
        <taxon>Kitasatosporales</taxon>
        <taxon>Streptomycetaceae</taxon>
        <taxon>Streptomyces</taxon>
    </lineage>
</organism>
<dbReference type="GO" id="GO:0008233">
    <property type="term" value="F:peptidase activity"/>
    <property type="evidence" value="ECO:0007669"/>
    <property type="project" value="UniProtKB-KW"/>
</dbReference>
<geneLocation type="plasmid" evidence="3 4">
    <name>pSCL4</name>
</geneLocation>
<dbReference type="EMBL" id="CM000914">
    <property type="protein sequence ID" value="EFG04848.2"/>
    <property type="molecule type" value="Genomic_DNA"/>
</dbReference>
<keyword evidence="3" id="KW-0645">Protease</keyword>